<evidence type="ECO:0000256" key="5">
    <source>
        <dbReference type="ARBA" id="ARBA00022692"/>
    </source>
</evidence>
<evidence type="ECO:0000256" key="3">
    <source>
        <dbReference type="ARBA" id="ARBA00022448"/>
    </source>
</evidence>
<keyword evidence="8 10" id="KW-0811">Translocation</keyword>
<evidence type="ECO:0000256" key="7">
    <source>
        <dbReference type="ARBA" id="ARBA00022989"/>
    </source>
</evidence>
<gene>
    <name evidence="11" type="primary">secG</name>
    <name evidence="11" type="ORF">N5B56_00680</name>
</gene>
<evidence type="ECO:0000256" key="4">
    <source>
        <dbReference type="ARBA" id="ARBA00022475"/>
    </source>
</evidence>
<name>A0ABT2LZM2_9FIRM</name>
<comment type="similarity">
    <text evidence="2 10">Belongs to the SecG family.</text>
</comment>
<proteinExistence type="inferred from homology"/>
<evidence type="ECO:0000256" key="9">
    <source>
        <dbReference type="ARBA" id="ARBA00023136"/>
    </source>
</evidence>
<sequence>MITLLRVLSVIYIIICVVITVVILLQEGKQAGLTGAISGAAESYWGKNKGRSMEGKLEKITKVMIVLFFVLSIVLNMKFLNF</sequence>
<organism evidence="11 12">
    <name type="scientific">Eubacterium album</name>
    <dbReference type="NCBI Taxonomy" id="2978477"/>
    <lineage>
        <taxon>Bacteria</taxon>
        <taxon>Bacillati</taxon>
        <taxon>Bacillota</taxon>
        <taxon>Clostridia</taxon>
        <taxon>Eubacteriales</taxon>
        <taxon>Eubacteriaceae</taxon>
        <taxon>Eubacterium</taxon>
    </lineage>
</organism>
<keyword evidence="12" id="KW-1185">Reference proteome</keyword>
<reference evidence="11" key="1">
    <citation type="submission" date="2022-09" db="EMBL/GenBank/DDBJ databases">
        <title>Eubacterium sp. LFL-14 isolated from human feces.</title>
        <authorList>
            <person name="Liu F."/>
        </authorList>
    </citation>
    <scope>NUCLEOTIDE SEQUENCE</scope>
    <source>
        <strain evidence="11">LFL-14</strain>
    </source>
</reference>
<keyword evidence="6 10" id="KW-0653">Protein transport</keyword>
<dbReference type="PANTHER" id="PTHR34182">
    <property type="entry name" value="PROTEIN-EXPORT MEMBRANE PROTEIN SECG"/>
    <property type="match status" value="1"/>
</dbReference>
<comment type="caution">
    <text evidence="11">The sequence shown here is derived from an EMBL/GenBank/DDBJ whole genome shotgun (WGS) entry which is preliminary data.</text>
</comment>
<protein>
    <recommendedName>
        <fullName evidence="10">Protein-export membrane protein SecG</fullName>
    </recommendedName>
</protein>
<keyword evidence="9 10" id="KW-0472">Membrane</keyword>
<dbReference type="EMBL" id="JAODBU010000002">
    <property type="protein sequence ID" value="MCT7397597.1"/>
    <property type="molecule type" value="Genomic_DNA"/>
</dbReference>
<evidence type="ECO:0000256" key="6">
    <source>
        <dbReference type="ARBA" id="ARBA00022927"/>
    </source>
</evidence>
<evidence type="ECO:0000256" key="1">
    <source>
        <dbReference type="ARBA" id="ARBA00004651"/>
    </source>
</evidence>
<keyword evidence="5 10" id="KW-0812">Transmembrane</keyword>
<dbReference type="InterPro" id="IPR004692">
    <property type="entry name" value="SecG"/>
</dbReference>
<evidence type="ECO:0000256" key="8">
    <source>
        <dbReference type="ARBA" id="ARBA00023010"/>
    </source>
</evidence>
<dbReference type="Pfam" id="PF03840">
    <property type="entry name" value="SecG"/>
    <property type="match status" value="1"/>
</dbReference>
<accession>A0ABT2LZM2</accession>
<dbReference type="Proteomes" id="UP001431199">
    <property type="component" value="Unassembled WGS sequence"/>
</dbReference>
<comment type="function">
    <text evidence="10">Involved in protein export. Participates in an early event of protein translocation.</text>
</comment>
<evidence type="ECO:0000256" key="10">
    <source>
        <dbReference type="RuleBase" id="RU365087"/>
    </source>
</evidence>
<dbReference type="NCBIfam" id="TIGR00810">
    <property type="entry name" value="secG"/>
    <property type="match status" value="1"/>
</dbReference>
<feature type="transmembrane region" description="Helical" evidence="10">
    <location>
        <begin position="60"/>
        <end position="80"/>
    </location>
</feature>
<comment type="subcellular location">
    <subcellularLocation>
        <location evidence="1 10">Cell membrane</location>
        <topology evidence="1 10">Multi-pass membrane protein</topology>
    </subcellularLocation>
</comment>
<dbReference type="PANTHER" id="PTHR34182:SF1">
    <property type="entry name" value="PROTEIN-EXPORT MEMBRANE PROTEIN SECG"/>
    <property type="match status" value="1"/>
</dbReference>
<evidence type="ECO:0000256" key="2">
    <source>
        <dbReference type="ARBA" id="ARBA00008445"/>
    </source>
</evidence>
<evidence type="ECO:0000313" key="11">
    <source>
        <dbReference type="EMBL" id="MCT7397597.1"/>
    </source>
</evidence>
<keyword evidence="4 10" id="KW-1003">Cell membrane</keyword>
<keyword evidence="7 10" id="KW-1133">Transmembrane helix</keyword>
<evidence type="ECO:0000313" key="12">
    <source>
        <dbReference type="Proteomes" id="UP001431199"/>
    </source>
</evidence>
<feature type="transmembrane region" description="Helical" evidence="10">
    <location>
        <begin position="6"/>
        <end position="25"/>
    </location>
</feature>
<keyword evidence="3 10" id="KW-0813">Transport</keyword>
<dbReference type="RefSeq" id="WP_022089294.1">
    <property type="nucleotide sequence ID" value="NZ_JAODBU010000002.1"/>
</dbReference>
<dbReference type="PRINTS" id="PR01651">
    <property type="entry name" value="SECGEXPORT"/>
</dbReference>